<evidence type="ECO:0000256" key="5">
    <source>
        <dbReference type="SAM" id="SignalP"/>
    </source>
</evidence>
<dbReference type="Gene3D" id="1.10.238.10">
    <property type="entry name" value="EF-hand"/>
    <property type="match status" value="1"/>
</dbReference>
<proteinExistence type="predicted"/>
<dbReference type="Proteomes" id="UP000006038">
    <property type="component" value="Chromosome 11"/>
</dbReference>
<evidence type="ECO:0000313" key="8">
    <source>
        <dbReference type="Proteomes" id="UP000006038"/>
    </source>
</evidence>
<feature type="domain" description="EF-hand" evidence="6">
    <location>
        <begin position="122"/>
        <end position="155"/>
    </location>
</feature>
<dbReference type="AlphaFoldDB" id="J3N5Y5"/>
<feature type="chain" id="PRO_5003774654" description="EF-hand domain-containing protein" evidence="5">
    <location>
        <begin position="22"/>
        <end position="155"/>
    </location>
</feature>
<dbReference type="PANTHER" id="PTHR10891">
    <property type="entry name" value="EF-HAND CALCIUM-BINDING DOMAIN CONTAINING PROTEIN"/>
    <property type="match status" value="1"/>
</dbReference>
<dbReference type="InterPro" id="IPR018247">
    <property type="entry name" value="EF_Hand_1_Ca_BS"/>
</dbReference>
<dbReference type="STRING" id="4533.J3N5Y5"/>
<dbReference type="EnsemblPlants" id="OB11G12210.1">
    <property type="protein sequence ID" value="OB11G12210.1"/>
    <property type="gene ID" value="OB11G12210"/>
</dbReference>
<dbReference type="InterPro" id="IPR039647">
    <property type="entry name" value="EF_hand_pair_protein_CML-like"/>
</dbReference>
<dbReference type="PROSITE" id="PS00018">
    <property type="entry name" value="EF_HAND_1"/>
    <property type="match status" value="2"/>
</dbReference>
<keyword evidence="3" id="KW-0677">Repeat</keyword>
<sequence length="155" mass="17622">MFTRSLLLQITKLFLLPLNFLLNDNHRAQCRCRSCEHSEKGARTELTHGDVAVVMAELGLCVNEDGKERHLVDGALALLEEKHANWEELEEAFSVFDCDGDGFISPMELHNMMARLGLQQDASHGECERMLHVFDKDGDRMIDFEEFKVMIQGAV</sequence>
<evidence type="ECO:0000256" key="4">
    <source>
        <dbReference type="ARBA" id="ARBA00022837"/>
    </source>
</evidence>
<dbReference type="InterPro" id="IPR002048">
    <property type="entry name" value="EF_hand_dom"/>
</dbReference>
<reference evidence="7" key="1">
    <citation type="journal article" date="2013" name="Nat. Commun.">
        <title>Whole-genome sequencing of Oryza brachyantha reveals mechanisms underlying Oryza genome evolution.</title>
        <authorList>
            <person name="Chen J."/>
            <person name="Huang Q."/>
            <person name="Gao D."/>
            <person name="Wang J."/>
            <person name="Lang Y."/>
            <person name="Liu T."/>
            <person name="Li B."/>
            <person name="Bai Z."/>
            <person name="Luis Goicoechea J."/>
            <person name="Liang C."/>
            <person name="Chen C."/>
            <person name="Zhang W."/>
            <person name="Sun S."/>
            <person name="Liao Y."/>
            <person name="Zhang X."/>
            <person name="Yang L."/>
            <person name="Song C."/>
            <person name="Wang M."/>
            <person name="Shi J."/>
            <person name="Liu G."/>
            <person name="Liu J."/>
            <person name="Zhou H."/>
            <person name="Zhou W."/>
            <person name="Yu Q."/>
            <person name="An N."/>
            <person name="Chen Y."/>
            <person name="Cai Q."/>
            <person name="Wang B."/>
            <person name="Liu B."/>
            <person name="Min J."/>
            <person name="Huang Y."/>
            <person name="Wu H."/>
            <person name="Li Z."/>
            <person name="Zhang Y."/>
            <person name="Yin Y."/>
            <person name="Song W."/>
            <person name="Jiang J."/>
            <person name="Jackson S.A."/>
            <person name="Wing R.A."/>
            <person name="Wang J."/>
            <person name="Chen M."/>
        </authorList>
    </citation>
    <scope>NUCLEOTIDE SEQUENCE [LARGE SCALE GENOMIC DNA]</scope>
    <source>
        <strain evidence="7">cv. IRGC 101232</strain>
    </source>
</reference>
<feature type="domain" description="EF-hand" evidence="6">
    <location>
        <begin position="84"/>
        <end position="119"/>
    </location>
</feature>
<dbReference type="Gramene" id="OB11G12210.1">
    <property type="protein sequence ID" value="OB11G12210.1"/>
    <property type="gene ID" value="OB11G12210"/>
</dbReference>
<evidence type="ECO:0000256" key="2">
    <source>
        <dbReference type="ARBA" id="ARBA00022723"/>
    </source>
</evidence>
<dbReference type="GO" id="GO:0005509">
    <property type="term" value="F:calcium ion binding"/>
    <property type="evidence" value="ECO:0007669"/>
    <property type="project" value="InterPro"/>
</dbReference>
<evidence type="ECO:0000259" key="6">
    <source>
        <dbReference type="PROSITE" id="PS50222"/>
    </source>
</evidence>
<dbReference type="PROSITE" id="PS50222">
    <property type="entry name" value="EF_HAND_2"/>
    <property type="match status" value="2"/>
</dbReference>
<keyword evidence="5" id="KW-0732">Signal</keyword>
<dbReference type="FunFam" id="1.10.238.10:FF:000003">
    <property type="entry name" value="Calmodulin A"/>
    <property type="match status" value="1"/>
</dbReference>
<comment type="function">
    <text evidence="1">Potential calcium sensor.</text>
</comment>
<name>J3N5Y5_ORYBR</name>
<reference evidence="7" key="2">
    <citation type="submission" date="2015-02" db="UniProtKB">
        <authorList>
            <consortium name="EnsemblPlants"/>
        </authorList>
    </citation>
    <scope>IDENTIFICATION</scope>
</reference>
<feature type="signal peptide" evidence="5">
    <location>
        <begin position="1"/>
        <end position="21"/>
    </location>
</feature>
<dbReference type="eggNOG" id="KOG0027">
    <property type="taxonomic scope" value="Eukaryota"/>
</dbReference>
<dbReference type="OMA" id="KTWELAP"/>
<evidence type="ECO:0000256" key="1">
    <source>
        <dbReference type="ARBA" id="ARBA00003291"/>
    </source>
</evidence>
<keyword evidence="2" id="KW-0479">Metal-binding</keyword>
<dbReference type="HOGENOM" id="CLU_061288_11_1_1"/>
<dbReference type="InterPro" id="IPR011992">
    <property type="entry name" value="EF-hand-dom_pair"/>
</dbReference>
<accession>J3N5Y5</accession>
<dbReference type="SUPFAM" id="SSF47473">
    <property type="entry name" value="EF-hand"/>
    <property type="match status" value="1"/>
</dbReference>
<evidence type="ECO:0000256" key="3">
    <source>
        <dbReference type="ARBA" id="ARBA00022737"/>
    </source>
</evidence>
<dbReference type="Pfam" id="PF13499">
    <property type="entry name" value="EF-hand_7"/>
    <property type="match status" value="1"/>
</dbReference>
<protein>
    <recommendedName>
        <fullName evidence="6">EF-hand domain-containing protein</fullName>
    </recommendedName>
</protein>
<dbReference type="SMART" id="SM00054">
    <property type="entry name" value="EFh"/>
    <property type="match status" value="2"/>
</dbReference>
<organism evidence="7">
    <name type="scientific">Oryza brachyantha</name>
    <name type="common">malo sina</name>
    <dbReference type="NCBI Taxonomy" id="4533"/>
    <lineage>
        <taxon>Eukaryota</taxon>
        <taxon>Viridiplantae</taxon>
        <taxon>Streptophyta</taxon>
        <taxon>Embryophyta</taxon>
        <taxon>Tracheophyta</taxon>
        <taxon>Spermatophyta</taxon>
        <taxon>Magnoliopsida</taxon>
        <taxon>Liliopsida</taxon>
        <taxon>Poales</taxon>
        <taxon>Poaceae</taxon>
        <taxon>BOP clade</taxon>
        <taxon>Oryzoideae</taxon>
        <taxon>Oryzeae</taxon>
        <taxon>Oryzinae</taxon>
        <taxon>Oryza</taxon>
    </lineage>
</organism>
<keyword evidence="4" id="KW-0106">Calcium</keyword>
<dbReference type="CDD" id="cd00051">
    <property type="entry name" value="EFh"/>
    <property type="match status" value="1"/>
</dbReference>
<evidence type="ECO:0000313" key="7">
    <source>
        <dbReference type="EnsemblPlants" id="OB11G12210.1"/>
    </source>
</evidence>
<keyword evidence="8" id="KW-1185">Reference proteome</keyword>